<reference evidence="3 4" key="1">
    <citation type="submission" date="2019-12" db="EMBL/GenBank/DDBJ databases">
        <title>Mucilaginibacter sp. HMF7410 genome sequencing and assembly.</title>
        <authorList>
            <person name="Kang H."/>
            <person name="Cha I."/>
            <person name="Kim H."/>
            <person name="Joh K."/>
        </authorList>
    </citation>
    <scope>NUCLEOTIDE SEQUENCE [LARGE SCALE GENOMIC DNA]</scope>
    <source>
        <strain evidence="3 4">HMF7410</strain>
    </source>
</reference>
<feature type="transmembrane region" description="Helical" evidence="2">
    <location>
        <begin position="57"/>
        <end position="76"/>
    </location>
</feature>
<feature type="transmembrane region" description="Helical" evidence="2">
    <location>
        <begin position="21"/>
        <end position="37"/>
    </location>
</feature>
<keyword evidence="2" id="KW-1133">Transmembrane helix</keyword>
<dbReference type="EMBL" id="WPIK01000015">
    <property type="protein sequence ID" value="MVN22876.1"/>
    <property type="molecule type" value="Genomic_DNA"/>
</dbReference>
<proteinExistence type="predicted"/>
<gene>
    <name evidence="3" type="ORF">GO621_15225</name>
</gene>
<dbReference type="RefSeq" id="WP_157568562.1">
    <property type="nucleotide sequence ID" value="NZ_WPIK01000015.1"/>
</dbReference>
<evidence type="ECO:0000313" key="4">
    <source>
        <dbReference type="Proteomes" id="UP000462014"/>
    </source>
</evidence>
<keyword evidence="2" id="KW-0812">Transmembrane</keyword>
<accession>A0A7K1SZY6</accession>
<evidence type="ECO:0000313" key="3">
    <source>
        <dbReference type="EMBL" id="MVN22876.1"/>
    </source>
</evidence>
<keyword evidence="4" id="KW-1185">Reference proteome</keyword>
<sequence length="268" mass="31228">MKLPKPDIPDIIKKVWRYGEITLIIISALVLVGWTISPVKNWLVRNGIFDQSTIYDIVALTTVLLISIISELKNAIKELSKKLDKFNRESNSQIIENGILQVYPNLNSILASIDNKREKTLDVIGLTLYSAWPQIQAWLFSVHPHDWKIRLYILDSDYIKENSMTIPSKWIKEAESAKDQIEYFIEEKKDLLANIATELTLKPYSNLPAIHGFKIGDGSLYISFSHWSEKNLVDDPHYFYEYFHCEDKTTRAKAYRNLFDNWTTYYTN</sequence>
<comment type="caution">
    <text evidence="3">The sequence shown here is derived from an EMBL/GenBank/DDBJ whole genome shotgun (WGS) entry which is preliminary data.</text>
</comment>
<dbReference type="AlphaFoldDB" id="A0A7K1SZY6"/>
<feature type="coiled-coil region" evidence="1">
    <location>
        <begin position="69"/>
        <end position="96"/>
    </location>
</feature>
<evidence type="ECO:0000256" key="2">
    <source>
        <dbReference type="SAM" id="Phobius"/>
    </source>
</evidence>
<keyword evidence="2" id="KW-0472">Membrane</keyword>
<protein>
    <submittedName>
        <fullName evidence="3">Uncharacterized protein</fullName>
    </submittedName>
</protein>
<organism evidence="3 4">
    <name type="scientific">Mucilaginibacter arboris</name>
    <dbReference type="NCBI Taxonomy" id="2682090"/>
    <lineage>
        <taxon>Bacteria</taxon>
        <taxon>Pseudomonadati</taxon>
        <taxon>Bacteroidota</taxon>
        <taxon>Sphingobacteriia</taxon>
        <taxon>Sphingobacteriales</taxon>
        <taxon>Sphingobacteriaceae</taxon>
        <taxon>Mucilaginibacter</taxon>
    </lineage>
</organism>
<name>A0A7K1SZY6_9SPHI</name>
<evidence type="ECO:0000256" key="1">
    <source>
        <dbReference type="SAM" id="Coils"/>
    </source>
</evidence>
<dbReference type="Proteomes" id="UP000462014">
    <property type="component" value="Unassembled WGS sequence"/>
</dbReference>
<keyword evidence="1" id="KW-0175">Coiled coil</keyword>